<keyword evidence="2" id="KW-0812">Transmembrane</keyword>
<evidence type="ECO:0000256" key="2">
    <source>
        <dbReference type="SAM" id="Phobius"/>
    </source>
</evidence>
<proteinExistence type="predicted"/>
<keyword evidence="4" id="KW-1185">Reference proteome</keyword>
<protein>
    <submittedName>
        <fullName evidence="3">Uncharacterized protein</fullName>
    </submittedName>
</protein>
<keyword evidence="2" id="KW-0472">Membrane</keyword>
<evidence type="ECO:0000256" key="1">
    <source>
        <dbReference type="SAM" id="MobiDB-lite"/>
    </source>
</evidence>
<evidence type="ECO:0000313" key="4">
    <source>
        <dbReference type="Proteomes" id="UP001054902"/>
    </source>
</evidence>
<gene>
    <name evidence="3" type="ORF">CTEN210_17468</name>
</gene>
<dbReference type="Proteomes" id="UP001054902">
    <property type="component" value="Unassembled WGS sequence"/>
</dbReference>
<organism evidence="3 4">
    <name type="scientific">Chaetoceros tenuissimus</name>
    <dbReference type="NCBI Taxonomy" id="426638"/>
    <lineage>
        <taxon>Eukaryota</taxon>
        <taxon>Sar</taxon>
        <taxon>Stramenopiles</taxon>
        <taxon>Ochrophyta</taxon>
        <taxon>Bacillariophyta</taxon>
        <taxon>Coscinodiscophyceae</taxon>
        <taxon>Chaetocerotophycidae</taxon>
        <taxon>Chaetocerotales</taxon>
        <taxon>Chaetocerotaceae</taxon>
        <taxon>Chaetoceros</taxon>
    </lineage>
</organism>
<sequence length="261" mass="28728">MDPQPLADGLDQNMQMDNQQTQAGTIDPDDPLLIAQTLTYVTDNGSIVMSYSSAPFSTSYKVRLVILEALFIAGLVYLGQKIGAHGLILWIAVANLLIVAWFWYNSVRSVEVTTDGALRFWIGNIEIDVPFDKITEMRRIKGECGIFSFGLIPHRGYLTTPSDGVAIITSVPSTPFFMWPRSAGKPERRLGPFTCPRLKIVFSPNTGALTFLREVEDEMRANLGGERREGSTSNAGGFVQPPSMDSRRPNTVGGVDGFYDV</sequence>
<keyword evidence="2" id="KW-1133">Transmembrane helix</keyword>
<dbReference type="EMBL" id="BLLK01000069">
    <property type="protein sequence ID" value="GFH60992.1"/>
    <property type="molecule type" value="Genomic_DNA"/>
</dbReference>
<feature type="transmembrane region" description="Helical" evidence="2">
    <location>
        <begin position="60"/>
        <end position="79"/>
    </location>
</feature>
<name>A0AAD3HEJ9_9STRA</name>
<reference evidence="3 4" key="1">
    <citation type="journal article" date="2021" name="Sci. Rep.">
        <title>The genome of the diatom Chaetoceros tenuissimus carries an ancient integrated fragment of an extant virus.</title>
        <authorList>
            <person name="Hongo Y."/>
            <person name="Kimura K."/>
            <person name="Takaki Y."/>
            <person name="Yoshida Y."/>
            <person name="Baba S."/>
            <person name="Kobayashi G."/>
            <person name="Nagasaki K."/>
            <person name="Hano T."/>
            <person name="Tomaru Y."/>
        </authorList>
    </citation>
    <scope>NUCLEOTIDE SEQUENCE [LARGE SCALE GENOMIC DNA]</scope>
    <source>
        <strain evidence="3 4">NIES-3715</strain>
    </source>
</reference>
<dbReference type="AlphaFoldDB" id="A0AAD3HEJ9"/>
<feature type="region of interest" description="Disordered" evidence="1">
    <location>
        <begin position="224"/>
        <end position="261"/>
    </location>
</feature>
<evidence type="ECO:0000313" key="3">
    <source>
        <dbReference type="EMBL" id="GFH60992.1"/>
    </source>
</evidence>
<comment type="caution">
    <text evidence="3">The sequence shown here is derived from an EMBL/GenBank/DDBJ whole genome shotgun (WGS) entry which is preliminary data.</text>
</comment>
<accession>A0AAD3HEJ9</accession>
<feature type="transmembrane region" description="Helical" evidence="2">
    <location>
        <begin position="86"/>
        <end position="104"/>
    </location>
</feature>